<organism evidence="12 13">
    <name type="scientific">Strongylocentrotus purpuratus</name>
    <name type="common">Purple sea urchin</name>
    <dbReference type="NCBI Taxonomy" id="7668"/>
    <lineage>
        <taxon>Eukaryota</taxon>
        <taxon>Metazoa</taxon>
        <taxon>Echinodermata</taxon>
        <taxon>Eleutherozoa</taxon>
        <taxon>Echinozoa</taxon>
        <taxon>Echinoidea</taxon>
        <taxon>Euechinoidea</taxon>
        <taxon>Echinacea</taxon>
        <taxon>Camarodonta</taxon>
        <taxon>Echinidea</taxon>
        <taxon>Strongylocentrotidae</taxon>
        <taxon>Strongylocentrotus</taxon>
    </lineage>
</organism>
<evidence type="ECO:0000313" key="13">
    <source>
        <dbReference type="Proteomes" id="UP000007110"/>
    </source>
</evidence>
<dbReference type="InterPro" id="IPR018314">
    <property type="entry name" value="RsmB/NOL1/NOP2-like_CS"/>
</dbReference>
<evidence type="ECO:0000259" key="11">
    <source>
        <dbReference type="PROSITE" id="PS51686"/>
    </source>
</evidence>
<dbReference type="InterPro" id="IPR049560">
    <property type="entry name" value="MeTrfase_RsmB-F_NOP2_cat"/>
</dbReference>
<dbReference type="EnsemblMetazoa" id="XM_030986519">
    <property type="protein sequence ID" value="XP_030842379"/>
    <property type="gene ID" value="LOC582075"/>
</dbReference>
<evidence type="ECO:0000256" key="2">
    <source>
        <dbReference type="ARBA" id="ARBA00007494"/>
    </source>
</evidence>
<keyword evidence="7 9" id="KW-0694">RNA-binding</keyword>
<feature type="compositionally biased region" description="Basic and acidic residues" evidence="10">
    <location>
        <begin position="835"/>
        <end position="863"/>
    </location>
</feature>
<sequence length="916" mass="101816">MGRKKDRSELGKNRGPGRKARKQEEPSLPRHLTKSSEAGQSKSSSRRARIRAAKKADKQSGLKRLAQGPKRAPLVEIEESNSEDDFDDDMSDVEEDQDLQMKSEKNPGTKGKKSIKQQVEEEDDEDDDYEDDEESEEEEIVSKTSSKQLKGRTSSKSSNAPQKNLKKAKQQSEEEEDSDDDFDEDDDEEDDDEEDDDEEDDEEMELSMADKKGGAKKGFTDQNQAWLTPTRKSKLALGSSDEDDEDDDDEDDEYEDGDDEEGDSEEEDDDELLDDDFGGADSDDSDDDDDDEGDDDEGDMLPIEKASKKLDKKIKRDKKLAEDELQISISQTETFQLPSGEEIEKEASEPTDLSMVHQRIKEVMEVLGDFKNRREEDRSRQEYVTMLRQDLMTYYSYNEFLITKIMDLFPLSELIEFLEANEVARPVTIRTNSLKTRRRDLAQALINRGVNLDPVGKWTKVGLVIYDSAVPVGATPEYMAGHYVLQGASSFLPVMALAPHEGEKILDMCASPGSKTTYIAALMKNTGMLFANDANKKRVSALVGNLHRCGITNTVICNEDGKSFPKVMGGFDRVLLDAPCSGTGVIAKDTAVKLSKDEGDIQRCSHLQKELILAAIDSIDANSKTGGYLVYSTCSIMVEENEWVVDYALKKRNVRLVPTGIDFGQDGFSRFKARHFHPSLKLSRRIYPHTHNMDGFYFAKLKKLSNKIPDSEKKESEPANDGDNTEPVEIKGEEEQVTMETPPKSGKGGKKNQMKGSPKKQNGKMKDGQKGKVDEGKGQGGNGKGKKRTMSPAVQKRNKKRKDGKSGSSSDVAESKEEESPKVPKSSKGKKGVKQGKESEKEAVKVTVDSKEEGKKDQGDKTTKSGWKVSVMKKKKMNVTPKGGAPRPKSFGGKGASSAAFRKEKKKKRNSAGSAD</sequence>
<comment type="similarity">
    <text evidence="2 9">Belongs to the class I-like SAM-binding methyltransferase superfamily. RsmB/NOP family.</text>
</comment>
<dbReference type="Pfam" id="PF22458">
    <property type="entry name" value="RsmF-B_ferredox"/>
    <property type="match status" value="1"/>
</dbReference>
<feature type="compositionally biased region" description="Basic residues" evidence="10">
    <location>
        <begin position="44"/>
        <end position="53"/>
    </location>
</feature>
<dbReference type="GO" id="GO:0003723">
    <property type="term" value="F:RNA binding"/>
    <property type="evidence" value="ECO:0007669"/>
    <property type="project" value="UniProtKB-UniRule"/>
</dbReference>
<dbReference type="CTD" id="4839"/>
<dbReference type="PROSITE" id="PS51686">
    <property type="entry name" value="SAM_MT_RSMB_NOP"/>
    <property type="match status" value="1"/>
</dbReference>
<dbReference type="FunFam" id="3.30.70.1170:FF:000001">
    <property type="entry name" value="Ribosomal RNA methyltransferase Nop2"/>
    <property type="match status" value="1"/>
</dbReference>
<feature type="active site" description="Nucleophile" evidence="9">
    <location>
        <position position="634"/>
    </location>
</feature>
<comment type="caution">
    <text evidence="9">Lacks conserved residue(s) required for the propagation of feature annotation.</text>
</comment>
<evidence type="ECO:0000256" key="10">
    <source>
        <dbReference type="SAM" id="MobiDB-lite"/>
    </source>
</evidence>
<keyword evidence="13" id="KW-1185">Reference proteome</keyword>
<dbReference type="OrthoDB" id="427002at2759"/>
<feature type="binding site" evidence="9">
    <location>
        <position position="577"/>
    </location>
    <ligand>
        <name>S-adenosyl-L-methionine</name>
        <dbReference type="ChEBI" id="CHEBI:59789"/>
    </ligand>
</feature>
<accession>A0A7M7SZC9</accession>
<dbReference type="InterPro" id="IPR023267">
    <property type="entry name" value="RCMT"/>
</dbReference>
<feature type="compositionally biased region" description="Polar residues" evidence="10">
    <location>
        <begin position="142"/>
        <end position="162"/>
    </location>
</feature>
<dbReference type="GO" id="GO:0070475">
    <property type="term" value="P:rRNA base methylation"/>
    <property type="evidence" value="ECO:0000318"/>
    <property type="project" value="GO_Central"/>
</dbReference>
<feature type="compositionally biased region" description="Basic residues" evidence="10">
    <location>
        <begin position="825"/>
        <end position="834"/>
    </location>
</feature>
<feature type="compositionally biased region" description="Basic and acidic residues" evidence="10">
    <location>
        <begin position="1"/>
        <end position="12"/>
    </location>
</feature>
<evidence type="ECO:0000256" key="6">
    <source>
        <dbReference type="ARBA" id="ARBA00022691"/>
    </source>
</evidence>
<dbReference type="InterPro" id="IPR029063">
    <property type="entry name" value="SAM-dependent_MTases_sf"/>
</dbReference>
<protein>
    <recommendedName>
        <fullName evidence="11">SAM-dependent MTase RsmB/NOP-type domain-containing protein</fullName>
    </recommendedName>
</protein>
<dbReference type="Gene3D" id="3.30.70.1170">
    <property type="entry name" value="Sun protein, domain 3"/>
    <property type="match status" value="1"/>
</dbReference>
<dbReference type="InterPro" id="IPR023273">
    <property type="entry name" value="RCMT_NOP2"/>
</dbReference>
<reference evidence="13" key="1">
    <citation type="submission" date="2015-02" db="EMBL/GenBank/DDBJ databases">
        <title>Genome sequencing for Strongylocentrotus purpuratus.</title>
        <authorList>
            <person name="Murali S."/>
            <person name="Liu Y."/>
            <person name="Vee V."/>
            <person name="English A."/>
            <person name="Wang M."/>
            <person name="Skinner E."/>
            <person name="Han Y."/>
            <person name="Muzny D.M."/>
            <person name="Worley K.C."/>
            <person name="Gibbs R.A."/>
        </authorList>
    </citation>
    <scope>NUCLEOTIDE SEQUENCE</scope>
</reference>
<keyword evidence="6 9" id="KW-0949">S-adenosyl-L-methionine</keyword>
<dbReference type="InterPro" id="IPR001678">
    <property type="entry name" value="MeTrfase_RsmB-F_NOP2_dom"/>
</dbReference>
<feature type="region of interest" description="Disordered" evidence="10">
    <location>
        <begin position="1"/>
        <end position="305"/>
    </location>
</feature>
<dbReference type="PANTHER" id="PTHR22807">
    <property type="entry name" value="NOP2 YEAST -RELATED NOL1/NOP2/FMU SUN DOMAIN-CONTAINING"/>
    <property type="match status" value="1"/>
</dbReference>
<dbReference type="Gene3D" id="3.40.50.150">
    <property type="entry name" value="Vaccinia Virus protein VP39"/>
    <property type="match status" value="1"/>
</dbReference>
<dbReference type="GeneID" id="582075"/>
<dbReference type="SUPFAM" id="SSF53335">
    <property type="entry name" value="S-adenosyl-L-methionine-dependent methyltransferases"/>
    <property type="match status" value="1"/>
</dbReference>
<name>A0A7M7SZC9_STRPU</name>
<dbReference type="GO" id="GO:0005730">
    <property type="term" value="C:nucleolus"/>
    <property type="evidence" value="ECO:0000318"/>
    <property type="project" value="GO_Central"/>
</dbReference>
<dbReference type="InterPro" id="IPR011023">
    <property type="entry name" value="Nop2p"/>
</dbReference>
<evidence type="ECO:0000256" key="1">
    <source>
        <dbReference type="ARBA" id="ARBA00004604"/>
    </source>
</evidence>
<feature type="compositionally biased region" description="Acidic residues" evidence="10">
    <location>
        <begin position="173"/>
        <end position="205"/>
    </location>
</feature>
<dbReference type="InterPro" id="IPR054728">
    <property type="entry name" value="RsmB-like_ferredoxin"/>
</dbReference>
<evidence type="ECO:0000256" key="7">
    <source>
        <dbReference type="ARBA" id="ARBA00022884"/>
    </source>
</evidence>
<evidence type="ECO:0000256" key="5">
    <source>
        <dbReference type="ARBA" id="ARBA00022679"/>
    </source>
</evidence>
<keyword evidence="4 9" id="KW-0489">Methyltransferase</keyword>
<feature type="compositionally biased region" description="Basic and acidic residues" evidence="10">
    <location>
        <begin position="813"/>
        <end position="822"/>
    </location>
</feature>
<evidence type="ECO:0000256" key="9">
    <source>
        <dbReference type="PROSITE-ProRule" id="PRU01023"/>
    </source>
</evidence>
<feature type="compositionally biased region" description="Acidic residues" evidence="10">
    <location>
        <begin position="120"/>
        <end position="139"/>
    </location>
</feature>
<dbReference type="PROSITE" id="PS01153">
    <property type="entry name" value="NOL1_NOP2_SUN"/>
    <property type="match status" value="1"/>
</dbReference>
<dbReference type="Pfam" id="PF01189">
    <property type="entry name" value="Methyltr_RsmB-F"/>
    <property type="match status" value="1"/>
</dbReference>
<reference evidence="12" key="2">
    <citation type="submission" date="2021-01" db="UniProtKB">
        <authorList>
            <consortium name="EnsemblMetazoa"/>
        </authorList>
    </citation>
    <scope>IDENTIFICATION</scope>
</reference>
<dbReference type="GO" id="GO:0000470">
    <property type="term" value="P:maturation of LSU-rRNA"/>
    <property type="evidence" value="ECO:0000318"/>
    <property type="project" value="GO_Central"/>
</dbReference>
<dbReference type="OMA" id="HRCGITN"/>
<dbReference type="InParanoid" id="A0A7M7SZC9"/>
<feature type="compositionally biased region" description="Basic and acidic residues" evidence="10">
    <location>
        <begin position="764"/>
        <end position="777"/>
    </location>
</feature>
<dbReference type="PRINTS" id="PR02012">
    <property type="entry name" value="RCMTNOP2"/>
</dbReference>
<feature type="compositionally biased region" description="Basic residues" evidence="10">
    <location>
        <begin position="747"/>
        <end position="763"/>
    </location>
</feature>
<evidence type="ECO:0000256" key="4">
    <source>
        <dbReference type="ARBA" id="ARBA00022603"/>
    </source>
</evidence>
<dbReference type="RefSeq" id="XP_030842379.1">
    <property type="nucleotide sequence ID" value="XM_030986519.1"/>
</dbReference>
<keyword evidence="3" id="KW-0690">Ribosome biogenesis</keyword>
<dbReference type="KEGG" id="spu:582075"/>
<feature type="region of interest" description="Disordered" evidence="10">
    <location>
        <begin position="708"/>
        <end position="916"/>
    </location>
</feature>
<feature type="domain" description="SAM-dependent MTase RsmB/NOP-type" evidence="11">
    <location>
        <begin position="417"/>
        <end position="704"/>
    </location>
</feature>
<dbReference type="PANTHER" id="PTHR22807:SF30">
    <property type="entry name" value="28S RRNA (CYTOSINE(4447)-C(5))-METHYLTRANSFERASE-RELATED"/>
    <property type="match status" value="1"/>
</dbReference>
<evidence type="ECO:0000313" key="12">
    <source>
        <dbReference type="EnsemblMetazoa" id="XP_030842379"/>
    </source>
</evidence>
<evidence type="ECO:0000256" key="3">
    <source>
        <dbReference type="ARBA" id="ARBA00022517"/>
    </source>
</evidence>
<dbReference type="PRINTS" id="PR02008">
    <property type="entry name" value="RCMTFAMILY"/>
</dbReference>
<dbReference type="GO" id="GO:0009383">
    <property type="term" value="F:rRNA (cytosine-C5-)-methyltransferase activity"/>
    <property type="evidence" value="ECO:0000318"/>
    <property type="project" value="GO_Central"/>
</dbReference>
<feature type="compositionally biased region" description="Acidic residues" evidence="10">
    <location>
        <begin position="76"/>
        <end position="98"/>
    </location>
</feature>
<feature type="binding site" evidence="9">
    <location>
        <position position="560"/>
    </location>
    <ligand>
        <name>S-adenosyl-L-methionine</name>
        <dbReference type="ChEBI" id="CHEBI:59789"/>
    </ligand>
</feature>
<dbReference type="Proteomes" id="UP000007110">
    <property type="component" value="Unassembled WGS sequence"/>
</dbReference>
<feature type="compositionally biased region" description="Acidic residues" evidence="10">
    <location>
        <begin position="240"/>
        <end position="299"/>
    </location>
</feature>
<dbReference type="AlphaFoldDB" id="A0A7M7SZC9"/>
<proteinExistence type="inferred from homology"/>
<evidence type="ECO:0000256" key="8">
    <source>
        <dbReference type="ARBA" id="ARBA00023242"/>
    </source>
</evidence>
<dbReference type="NCBIfam" id="TIGR00446">
    <property type="entry name" value="nop2p"/>
    <property type="match status" value="1"/>
</dbReference>
<comment type="subcellular location">
    <subcellularLocation>
        <location evidence="1">Nucleus</location>
        <location evidence="1">Nucleolus</location>
    </subcellularLocation>
</comment>
<feature type="binding site" evidence="9">
    <location>
        <position position="533"/>
    </location>
    <ligand>
        <name>S-adenosyl-L-methionine</name>
        <dbReference type="ChEBI" id="CHEBI:59789"/>
    </ligand>
</feature>
<keyword evidence="5 9" id="KW-0808">Transferase</keyword>
<keyword evidence="8" id="KW-0539">Nucleus</keyword>